<feature type="transmembrane region" description="Helical" evidence="1">
    <location>
        <begin position="285"/>
        <end position="304"/>
    </location>
</feature>
<keyword evidence="3" id="KW-1185">Reference proteome</keyword>
<feature type="transmembrane region" description="Helical" evidence="1">
    <location>
        <begin position="256"/>
        <end position="273"/>
    </location>
</feature>
<dbReference type="PANTHER" id="PTHR35337:SF1">
    <property type="entry name" value="SLR1478 PROTEIN"/>
    <property type="match status" value="1"/>
</dbReference>
<dbReference type="RefSeq" id="WP_073715596.1">
    <property type="nucleotide sequence ID" value="NZ_MQVR01000004.1"/>
</dbReference>
<keyword evidence="1" id="KW-0812">Transmembrane</keyword>
<name>A0A1Q5Q530_9ACTO</name>
<dbReference type="EMBL" id="MQVR01000004">
    <property type="protein sequence ID" value="OKL54938.1"/>
    <property type="molecule type" value="Genomic_DNA"/>
</dbReference>
<comment type="caution">
    <text evidence="2">The sequence shown here is derived from an EMBL/GenBank/DDBJ whole genome shotgun (WGS) entry which is preliminary data.</text>
</comment>
<dbReference type="OrthoDB" id="5243448at2"/>
<gene>
    <name evidence="2" type="ORF">BSZ39_01290</name>
</gene>
<feature type="transmembrane region" description="Helical" evidence="1">
    <location>
        <begin position="165"/>
        <end position="187"/>
    </location>
</feature>
<keyword evidence="1" id="KW-1133">Transmembrane helix</keyword>
<evidence type="ECO:0000256" key="1">
    <source>
        <dbReference type="SAM" id="Phobius"/>
    </source>
</evidence>
<dbReference type="Proteomes" id="UP000185628">
    <property type="component" value="Unassembled WGS sequence"/>
</dbReference>
<evidence type="ECO:0000313" key="3">
    <source>
        <dbReference type="Proteomes" id="UP000185628"/>
    </source>
</evidence>
<proteinExistence type="predicted"/>
<protein>
    <recommendedName>
        <fullName evidence="4">Stage II sporulation protein M</fullName>
    </recommendedName>
</protein>
<organism evidence="2 3">
    <name type="scientific">Bowdeniella nasicola</name>
    <dbReference type="NCBI Taxonomy" id="208480"/>
    <lineage>
        <taxon>Bacteria</taxon>
        <taxon>Bacillati</taxon>
        <taxon>Actinomycetota</taxon>
        <taxon>Actinomycetes</taxon>
        <taxon>Actinomycetales</taxon>
        <taxon>Actinomycetaceae</taxon>
        <taxon>Bowdeniella</taxon>
    </lineage>
</organism>
<keyword evidence="1" id="KW-0472">Membrane</keyword>
<evidence type="ECO:0008006" key="4">
    <source>
        <dbReference type="Google" id="ProtNLM"/>
    </source>
</evidence>
<evidence type="ECO:0000313" key="2">
    <source>
        <dbReference type="EMBL" id="OKL54938.1"/>
    </source>
</evidence>
<feature type="transmembrane region" description="Helical" evidence="1">
    <location>
        <begin position="102"/>
        <end position="121"/>
    </location>
</feature>
<feature type="transmembrane region" description="Helical" evidence="1">
    <location>
        <begin position="207"/>
        <end position="235"/>
    </location>
</feature>
<accession>A0A1Q5Q530</accession>
<dbReference type="Pfam" id="PF01944">
    <property type="entry name" value="SpoIIM"/>
    <property type="match status" value="1"/>
</dbReference>
<reference evidence="3" key="1">
    <citation type="submission" date="2016-12" db="EMBL/GenBank/DDBJ databases">
        <authorList>
            <person name="Meng X."/>
        </authorList>
    </citation>
    <scope>NUCLEOTIDE SEQUENCE [LARGE SCALE GENOMIC DNA]</scope>
    <source>
        <strain evidence="3">DSM 19116</strain>
    </source>
</reference>
<dbReference type="PANTHER" id="PTHR35337">
    <property type="entry name" value="SLR1478 PROTEIN"/>
    <property type="match status" value="1"/>
</dbReference>
<dbReference type="STRING" id="208480.SAMN02910418_00137"/>
<sequence length="333" mass="35954">MDTDAYSAFHANKWKRLDELAARRALSGEEIDELGTLYHSTSRDLSVIRTSAPDPSLVSRLSITVARARARLTETENFSLPGIAKFFTITLPLAFYRVRWHTVGAMVLFIAIGIAYGWAFYQSPAMQSAVGTPSQLKQYAEEAFVAYYTNYPAPDFAAQVWSNNAWIAAIMVGSGISGALPAYILYNNAVAVGQAGAVLALHDHLDVFFYSILPHGLLELTAIFIAAGAGFRLFWAWVSPGHRSRTRALAEDGRTLAIVAIGLVFVLGVSGIIEGFVTGSELPTAAKIAIGAIALAGYWLYTLIVGGRAARLGLDGDLSQDDAGYRQLEGTLR</sequence>
<dbReference type="AlphaFoldDB" id="A0A1Q5Q530"/>
<dbReference type="InterPro" id="IPR002798">
    <property type="entry name" value="SpoIIM-like"/>
</dbReference>